<comment type="similarity">
    <text evidence="1">Belongs to the cyclin family. Cyclin AB subfamily.</text>
</comment>
<proteinExistence type="inferred from homology"/>
<evidence type="ECO:0000256" key="2">
    <source>
        <dbReference type="ARBA" id="ARBA00022618"/>
    </source>
</evidence>
<keyword evidence="4" id="KW-0131">Cell cycle</keyword>
<dbReference type="SUPFAM" id="SSF47954">
    <property type="entry name" value="Cyclin-like"/>
    <property type="match status" value="1"/>
</dbReference>
<evidence type="ECO:0000256" key="3">
    <source>
        <dbReference type="ARBA" id="ARBA00023127"/>
    </source>
</evidence>
<accession>A0AAV6WRW1</accession>
<evidence type="ECO:0000313" key="6">
    <source>
        <dbReference type="EMBL" id="KAG8372933.1"/>
    </source>
</evidence>
<evidence type="ECO:0000256" key="1">
    <source>
        <dbReference type="ARBA" id="ARBA00006955"/>
    </source>
</evidence>
<organism evidence="6 7">
    <name type="scientific">Buddleja alternifolia</name>
    <dbReference type="NCBI Taxonomy" id="168488"/>
    <lineage>
        <taxon>Eukaryota</taxon>
        <taxon>Viridiplantae</taxon>
        <taxon>Streptophyta</taxon>
        <taxon>Embryophyta</taxon>
        <taxon>Tracheophyta</taxon>
        <taxon>Spermatophyta</taxon>
        <taxon>Magnoliopsida</taxon>
        <taxon>eudicotyledons</taxon>
        <taxon>Gunneridae</taxon>
        <taxon>Pentapetalae</taxon>
        <taxon>asterids</taxon>
        <taxon>lamiids</taxon>
        <taxon>Lamiales</taxon>
        <taxon>Scrophulariaceae</taxon>
        <taxon>Buddlejeae</taxon>
        <taxon>Buddleja</taxon>
    </lineage>
</organism>
<keyword evidence="3" id="KW-0195">Cyclin</keyword>
<dbReference type="SMART" id="SM01332">
    <property type="entry name" value="Cyclin_C"/>
    <property type="match status" value="1"/>
</dbReference>
<dbReference type="InterPro" id="IPR004367">
    <property type="entry name" value="Cyclin_C-dom"/>
</dbReference>
<dbReference type="AlphaFoldDB" id="A0AAV6WRW1"/>
<dbReference type="EMBL" id="WHWC01000012">
    <property type="protein sequence ID" value="KAG8372933.1"/>
    <property type="molecule type" value="Genomic_DNA"/>
</dbReference>
<dbReference type="FunFam" id="1.10.472.10:FF:000013">
    <property type="entry name" value="Cyclin A1"/>
    <property type="match status" value="1"/>
</dbReference>
<comment type="caution">
    <text evidence="6">The sequence shown here is derived from an EMBL/GenBank/DDBJ whole genome shotgun (WGS) entry which is preliminary data.</text>
</comment>
<dbReference type="Gene3D" id="1.10.472.10">
    <property type="entry name" value="Cyclin-like"/>
    <property type="match status" value="1"/>
</dbReference>
<gene>
    <name evidence="6" type="ORF">BUALT_Bualt12G0118600</name>
</gene>
<evidence type="ECO:0000256" key="4">
    <source>
        <dbReference type="ARBA" id="ARBA00023306"/>
    </source>
</evidence>
<reference evidence="6" key="1">
    <citation type="submission" date="2019-10" db="EMBL/GenBank/DDBJ databases">
        <authorList>
            <person name="Zhang R."/>
            <person name="Pan Y."/>
            <person name="Wang J."/>
            <person name="Ma R."/>
            <person name="Yu S."/>
        </authorList>
    </citation>
    <scope>NUCLEOTIDE SEQUENCE</scope>
    <source>
        <strain evidence="6">LA-IB0</strain>
        <tissue evidence="6">Leaf</tissue>
    </source>
</reference>
<protein>
    <recommendedName>
        <fullName evidence="5">Cyclin C-terminal domain-containing protein</fullName>
    </recommendedName>
</protein>
<dbReference type="GO" id="GO:0051301">
    <property type="term" value="P:cell division"/>
    <property type="evidence" value="ECO:0007669"/>
    <property type="project" value="UniProtKB-KW"/>
</dbReference>
<dbReference type="Proteomes" id="UP000826271">
    <property type="component" value="Unassembled WGS sequence"/>
</dbReference>
<sequence length="132" mass="15030">MASWLAELSLLSYSMLRFLPSLVAASSVFLAKYILSPSERPWNATLRHYTLYEPSDLHDCVLELYGFCCKNSSSDIMATIMQHDVEVDASDITATIRMKYDVEVEDKIGILCKLVIYVKEDDLFTHARKLVT</sequence>
<dbReference type="Pfam" id="PF02984">
    <property type="entry name" value="Cyclin_C"/>
    <property type="match status" value="1"/>
</dbReference>
<evidence type="ECO:0000259" key="5">
    <source>
        <dbReference type="SMART" id="SM01332"/>
    </source>
</evidence>
<evidence type="ECO:0000313" key="7">
    <source>
        <dbReference type="Proteomes" id="UP000826271"/>
    </source>
</evidence>
<keyword evidence="7" id="KW-1185">Reference proteome</keyword>
<name>A0AAV6WRW1_9LAMI</name>
<feature type="domain" description="Cyclin C-terminal" evidence="5">
    <location>
        <begin position="1"/>
        <end position="95"/>
    </location>
</feature>
<keyword evidence="2" id="KW-0132">Cell division</keyword>
<dbReference type="InterPro" id="IPR036915">
    <property type="entry name" value="Cyclin-like_sf"/>
</dbReference>